<dbReference type="AlphaFoldDB" id="A0AAV7TSW6"/>
<accession>A0AAV7TSW6</accession>
<evidence type="ECO:0000313" key="2">
    <source>
        <dbReference type="Proteomes" id="UP001066276"/>
    </source>
</evidence>
<name>A0AAV7TSW6_PLEWA</name>
<sequence length="144" mass="16277">MPGDKSAGKPAHQLLFSEALIHHRTTLTTPVPSVSDLPDATQAPKMDVSMECILQEITAVGRRLEGMDTKILALTAKSRSIHADIAGFQDKVTGMKHHLSLMEDKLSSPFNRDQELQYLWDKLIDLEDQSRRYNIRFFGFPELK</sequence>
<keyword evidence="2" id="KW-1185">Reference proteome</keyword>
<evidence type="ECO:0000313" key="1">
    <source>
        <dbReference type="EMBL" id="KAJ1179525.1"/>
    </source>
</evidence>
<proteinExistence type="predicted"/>
<reference evidence="1" key="1">
    <citation type="journal article" date="2022" name="bioRxiv">
        <title>Sequencing and chromosome-scale assembly of the giantPleurodeles waltlgenome.</title>
        <authorList>
            <person name="Brown T."/>
            <person name="Elewa A."/>
            <person name="Iarovenko S."/>
            <person name="Subramanian E."/>
            <person name="Araus A.J."/>
            <person name="Petzold A."/>
            <person name="Susuki M."/>
            <person name="Suzuki K.-i.T."/>
            <person name="Hayashi T."/>
            <person name="Toyoda A."/>
            <person name="Oliveira C."/>
            <person name="Osipova E."/>
            <person name="Leigh N.D."/>
            <person name="Simon A."/>
            <person name="Yun M.H."/>
        </authorList>
    </citation>
    <scope>NUCLEOTIDE SEQUENCE</scope>
    <source>
        <strain evidence="1">20211129_DDA</strain>
        <tissue evidence="1">Liver</tissue>
    </source>
</reference>
<dbReference type="Proteomes" id="UP001066276">
    <property type="component" value="Chromosome 3_2"/>
</dbReference>
<dbReference type="EMBL" id="JANPWB010000006">
    <property type="protein sequence ID" value="KAJ1179525.1"/>
    <property type="molecule type" value="Genomic_DNA"/>
</dbReference>
<protein>
    <submittedName>
        <fullName evidence="1">Uncharacterized protein</fullName>
    </submittedName>
</protein>
<organism evidence="1 2">
    <name type="scientific">Pleurodeles waltl</name>
    <name type="common">Iberian ribbed newt</name>
    <dbReference type="NCBI Taxonomy" id="8319"/>
    <lineage>
        <taxon>Eukaryota</taxon>
        <taxon>Metazoa</taxon>
        <taxon>Chordata</taxon>
        <taxon>Craniata</taxon>
        <taxon>Vertebrata</taxon>
        <taxon>Euteleostomi</taxon>
        <taxon>Amphibia</taxon>
        <taxon>Batrachia</taxon>
        <taxon>Caudata</taxon>
        <taxon>Salamandroidea</taxon>
        <taxon>Salamandridae</taxon>
        <taxon>Pleurodelinae</taxon>
        <taxon>Pleurodeles</taxon>
    </lineage>
</organism>
<comment type="caution">
    <text evidence="1">The sequence shown here is derived from an EMBL/GenBank/DDBJ whole genome shotgun (WGS) entry which is preliminary data.</text>
</comment>
<gene>
    <name evidence="1" type="ORF">NDU88_004759</name>
</gene>